<proteinExistence type="predicted"/>
<accession>A0AAV7T0B1</accession>
<gene>
    <name evidence="2" type="ORF">NDU88_001492</name>
</gene>
<organism evidence="2 3">
    <name type="scientific">Pleurodeles waltl</name>
    <name type="common">Iberian ribbed newt</name>
    <dbReference type="NCBI Taxonomy" id="8319"/>
    <lineage>
        <taxon>Eukaryota</taxon>
        <taxon>Metazoa</taxon>
        <taxon>Chordata</taxon>
        <taxon>Craniata</taxon>
        <taxon>Vertebrata</taxon>
        <taxon>Euteleostomi</taxon>
        <taxon>Amphibia</taxon>
        <taxon>Batrachia</taxon>
        <taxon>Caudata</taxon>
        <taxon>Salamandroidea</taxon>
        <taxon>Salamandridae</taxon>
        <taxon>Pleurodelinae</taxon>
        <taxon>Pleurodeles</taxon>
    </lineage>
</organism>
<reference evidence="2" key="1">
    <citation type="journal article" date="2022" name="bioRxiv">
        <title>Sequencing and chromosome-scale assembly of the giantPleurodeles waltlgenome.</title>
        <authorList>
            <person name="Brown T."/>
            <person name="Elewa A."/>
            <person name="Iarovenko S."/>
            <person name="Subramanian E."/>
            <person name="Araus A.J."/>
            <person name="Petzold A."/>
            <person name="Susuki M."/>
            <person name="Suzuki K.-i.T."/>
            <person name="Hayashi T."/>
            <person name="Toyoda A."/>
            <person name="Oliveira C."/>
            <person name="Osipova E."/>
            <person name="Leigh N.D."/>
            <person name="Simon A."/>
            <person name="Yun M.H."/>
        </authorList>
    </citation>
    <scope>NUCLEOTIDE SEQUENCE</scope>
    <source>
        <strain evidence="2">20211129_DDA</strain>
        <tissue evidence="2">Liver</tissue>
    </source>
</reference>
<evidence type="ECO:0000313" key="2">
    <source>
        <dbReference type="EMBL" id="KAJ1169601.1"/>
    </source>
</evidence>
<feature type="region of interest" description="Disordered" evidence="1">
    <location>
        <begin position="52"/>
        <end position="85"/>
    </location>
</feature>
<dbReference type="AlphaFoldDB" id="A0AAV7T0B1"/>
<comment type="caution">
    <text evidence="2">The sequence shown here is derived from an EMBL/GenBank/DDBJ whole genome shotgun (WGS) entry which is preliminary data.</text>
</comment>
<sequence>MRTIVHMRCMLFRHHPRLCELPSPVCMRRMVRMRSRYFLHFLGEAVASRKMTQWTGPGQESPPKQMAPRTPGGSPLRHPPAHTGY</sequence>
<evidence type="ECO:0000256" key="1">
    <source>
        <dbReference type="SAM" id="MobiDB-lite"/>
    </source>
</evidence>
<evidence type="ECO:0000313" key="3">
    <source>
        <dbReference type="Proteomes" id="UP001066276"/>
    </source>
</evidence>
<dbReference type="EMBL" id="JANPWB010000007">
    <property type="protein sequence ID" value="KAJ1169601.1"/>
    <property type="molecule type" value="Genomic_DNA"/>
</dbReference>
<keyword evidence="3" id="KW-1185">Reference proteome</keyword>
<name>A0AAV7T0B1_PLEWA</name>
<dbReference type="Proteomes" id="UP001066276">
    <property type="component" value="Chromosome 4_1"/>
</dbReference>
<protein>
    <submittedName>
        <fullName evidence="2">Uncharacterized protein</fullName>
    </submittedName>
</protein>